<organism evidence="1 2">
    <name type="scientific">Cochleicola gelatinilyticus</name>
    <dbReference type="NCBI Taxonomy" id="1763537"/>
    <lineage>
        <taxon>Bacteria</taxon>
        <taxon>Pseudomonadati</taxon>
        <taxon>Bacteroidota</taxon>
        <taxon>Flavobacteriia</taxon>
        <taxon>Flavobacteriales</taxon>
        <taxon>Flavobacteriaceae</taxon>
        <taxon>Cochleicola</taxon>
    </lineage>
</organism>
<dbReference type="RefSeq" id="WP_068592047.1">
    <property type="nucleotide sequence ID" value="NZ_LRXL01000037.1"/>
</dbReference>
<evidence type="ECO:0000313" key="2">
    <source>
        <dbReference type="Proteomes" id="UP000077013"/>
    </source>
</evidence>
<evidence type="ECO:0000313" key="1">
    <source>
        <dbReference type="EMBL" id="OAB78747.1"/>
    </source>
</evidence>
<protein>
    <recommendedName>
        <fullName evidence="3">Type VI secretion protein</fullName>
    </recommendedName>
</protein>
<dbReference type="AlphaFoldDB" id="A0A167HLS3"/>
<proteinExistence type="predicted"/>
<dbReference type="EMBL" id="LRXL01000037">
    <property type="protein sequence ID" value="OAB78747.1"/>
    <property type="molecule type" value="Genomic_DNA"/>
</dbReference>
<dbReference type="STRING" id="1763537.ULVI_09195"/>
<evidence type="ECO:0008006" key="3">
    <source>
        <dbReference type="Google" id="ProtNLM"/>
    </source>
</evidence>
<comment type="caution">
    <text evidence="1">The sequence shown here is derived from an EMBL/GenBank/DDBJ whole genome shotgun (WGS) entry which is preliminary data.</text>
</comment>
<reference evidence="1 2" key="1">
    <citation type="submission" date="2016-02" db="EMBL/GenBank/DDBJ databases">
        <title>Ulvibacter sp. LPB0005, isolated from Thais luteostoma.</title>
        <authorList>
            <person name="Shin S.-K."/>
            <person name="Yi H."/>
        </authorList>
    </citation>
    <scope>NUCLEOTIDE SEQUENCE [LARGE SCALE GENOMIC DNA]</scope>
    <source>
        <strain evidence="1 2">LPB0005</strain>
    </source>
</reference>
<name>A0A167HLS3_9FLAO</name>
<dbReference type="Proteomes" id="UP000077013">
    <property type="component" value="Unassembled WGS sequence"/>
</dbReference>
<sequence length="305" mass="35898">MNEDDFEKVYSELLSVFQNLKAEIIVAELQEKTQLSIEDVLINNNSTFNRPYRRDIIGIENIDNESRKLRLNLSRNGLYDLLPEGLFHSESLNKKATSFAGKRKLYKDQEKEARSLFSPIENELFFQRLQIEKNERSLLNDFYTLKEDFLINFWKIDKNIPREYLLKLVKLLPYSYQIAGDLELTKLCLERILNEKVVFKKTYENIFEKEERFKTESPNLGVNMILHSEQTEVLQPVIEAEIGPIDNEKIPAYIEKNGVLKFIEIFYDFFIPLEFKVKTSFKAINKNGFLIDVDNEPLMGISTRI</sequence>
<gene>
    <name evidence="1" type="ORF">ULVI_09195</name>
</gene>
<keyword evidence="2" id="KW-1185">Reference proteome</keyword>
<dbReference type="OrthoDB" id="1411058at2"/>
<accession>A0A167HLS3</accession>